<feature type="compositionally biased region" description="Basic and acidic residues" evidence="1">
    <location>
        <begin position="559"/>
        <end position="570"/>
    </location>
</feature>
<comment type="caution">
    <text evidence="3">The sequence shown here is derived from an EMBL/GenBank/DDBJ whole genome shotgun (WGS) entry which is preliminary data.</text>
</comment>
<dbReference type="GO" id="GO:0051301">
    <property type="term" value="P:cell division"/>
    <property type="evidence" value="ECO:0007669"/>
    <property type="project" value="TreeGrafter"/>
</dbReference>
<reference evidence="3 4" key="1">
    <citation type="submission" date="2024-04" db="EMBL/GenBank/DDBJ databases">
        <authorList>
            <consortium name="Genoscope - CEA"/>
            <person name="William W."/>
        </authorList>
    </citation>
    <scope>NUCLEOTIDE SEQUENCE [LARGE SCALE GENOMIC DNA]</scope>
</reference>
<gene>
    <name evidence="3" type="ORF">GSLYS_00013175001</name>
</gene>
<sequence>MAAHLKIAPSRPPPPRVTPRASNRTMRSVSPPSTLFEPSILSYKDLLKVHDTAYRYIAAGLQKDETNQVNQAIESYALGLELLNKALRTNVETLSRSSREQIDKAKDIQMKMNKTKQEITFRLQTLQQNAVPAYTHSHQILMASGAPPSYEEALSENNNPPSYEDNELAALGESLMRRELSTTRLSNAISLYHIPDGVQLFYISPEGFVSAPSYPTALHILRLEDVPHTQGPNGESAPCFMHPHLACIQVGDWMYPLIPGTSPALHTSYGAYIFPDTMAASGSAVGLLLPDNLPAEESRKFEDLLRSLTMLEEQTPEQLTDQMHDMAPDDAADVVSKGILNAANFLAWGMEKGAEKASHLLKMGSEKIRENTIKCTQSHTIDPNIQKGFYYARQATEGAVKVTGYIVNKLGEATVHLAKELAPHIRKQGAKILPKSLTSDGQEGRSTLDGAIHIAATSMKGFGTVYTGLESAARSLGRSLVSETVEIVHHKFGEQAAGVTENTLYAAGNVAMATHYINTLGVKALAKSAARETGKAMIENLSQNLPSGSVPGDDDYDEDGRRKKEKDSEL</sequence>
<dbReference type="PANTHER" id="PTHR21068:SF43">
    <property type="entry name" value="SPARTIN"/>
    <property type="match status" value="1"/>
</dbReference>
<keyword evidence="4" id="KW-1185">Reference proteome</keyword>
<feature type="region of interest" description="Disordered" evidence="1">
    <location>
        <begin position="538"/>
        <end position="570"/>
    </location>
</feature>
<feature type="domain" description="Senescence" evidence="2">
    <location>
        <begin position="337"/>
        <end position="530"/>
    </location>
</feature>
<dbReference type="GO" id="GO:0005886">
    <property type="term" value="C:plasma membrane"/>
    <property type="evidence" value="ECO:0007669"/>
    <property type="project" value="TreeGrafter"/>
</dbReference>
<protein>
    <recommendedName>
        <fullName evidence="2">Senescence domain-containing protein</fullName>
    </recommendedName>
</protein>
<dbReference type="Gene3D" id="1.20.58.80">
    <property type="entry name" value="Phosphotransferase system, lactose/cellobiose-type IIA subunit"/>
    <property type="match status" value="1"/>
</dbReference>
<evidence type="ECO:0000313" key="4">
    <source>
        <dbReference type="Proteomes" id="UP001497497"/>
    </source>
</evidence>
<accession>A0AAV2I0F3</accession>
<name>A0AAV2I0F3_LYMST</name>
<dbReference type="InterPro" id="IPR009686">
    <property type="entry name" value="Senescence/spartin_C"/>
</dbReference>
<dbReference type="EMBL" id="CAXITT010000337">
    <property type="protein sequence ID" value="CAL1539356.1"/>
    <property type="molecule type" value="Genomic_DNA"/>
</dbReference>
<dbReference type="PANTHER" id="PTHR21068">
    <property type="entry name" value="SPARTIN"/>
    <property type="match status" value="1"/>
</dbReference>
<dbReference type="AlphaFoldDB" id="A0AAV2I0F3"/>
<dbReference type="Pfam" id="PF06911">
    <property type="entry name" value="Senescence"/>
    <property type="match status" value="1"/>
</dbReference>
<organism evidence="3 4">
    <name type="scientific">Lymnaea stagnalis</name>
    <name type="common">Great pond snail</name>
    <name type="synonym">Helix stagnalis</name>
    <dbReference type="NCBI Taxonomy" id="6523"/>
    <lineage>
        <taxon>Eukaryota</taxon>
        <taxon>Metazoa</taxon>
        <taxon>Spiralia</taxon>
        <taxon>Lophotrochozoa</taxon>
        <taxon>Mollusca</taxon>
        <taxon>Gastropoda</taxon>
        <taxon>Heterobranchia</taxon>
        <taxon>Euthyneura</taxon>
        <taxon>Panpulmonata</taxon>
        <taxon>Hygrophila</taxon>
        <taxon>Lymnaeoidea</taxon>
        <taxon>Lymnaeidae</taxon>
        <taxon>Lymnaea</taxon>
    </lineage>
</organism>
<evidence type="ECO:0000313" key="3">
    <source>
        <dbReference type="EMBL" id="CAL1539356.1"/>
    </source>
</evidence>
<feature type="compositionally biased region" description="Polar residues" evidence="1">
    <location>
        <begin position="21"/>
        <end position="31"/>
    </location>
</feature>
<evidence type="ECO:0000256" key="1">
    <source>
        <dbReference type="SAM" id="MobiDB-lite"/>
    </source>
</evidence>
<proteinExistence type="predicted"/>
<dbReference type="Proteomes" id="UP001497497">
    <property type="component" value="Unassembled WGS sequence"/>
</dbReference>
<feature type="region of interest" description="Disordered" evidence="1">
    <location>
        <begin position="1"/>
        <end position="31"/>
    </location>
</feature>
<dbReference type="GO" id="GO:0030514">
    <property type="term" value="P:negative regulation of BMP signaling pathway"/>
    <property type="evidence" value="ECO:0007669"/>
    <property type="project" value="TreeGrafter"/>
</dbReference>
<dbReference type="InterPro" id="IPR045036">
    <property type="entry name" value="Spartin-like"/>
</dbReference>
<evidence type="ECO:0000259" key="2">
    <source>
        <dbReference type="Pfam" id="PF06911"/>
    </source>
</evidence>